<dbReference type="EMBL" id="HBIP01035033">
    <property type="protein sequence ID" value="CAE0506272.1"/>
    <property type="molecule type" value="Transcribed_RNA"/>
</dbReference>
<keyword evidence="2 3" id="KW-0040">ANK repeat</keyword>
<dbReference type="PANTHER" id="PTHR24171:SF8">
    <property type="entry name" value="BRCA1-ASSOCIATED RING DOMAIN PROTEIN 1"/>
    <property type="match status" value="1"/>
</dbReference>
<name>A0A6S8PN07_DUNTE</name>
<evidence type="ECO:0000313" key="7">
    <source>
        <dbReference type="EMBL" id="CAE0506268.1"/>
    </source>
</evidence>
<organism evidence="15">
    <name type="scientific">Dunaliella tertiolecta</name>
    <name type="common">Green alga</name>
    <dbReference type="NCBI Taxonomy" id="3047"/>
    <lineage>
        <taxon>Eukaryota</taxon>
        <taxon>Viridiplantae</taxon>
        <taxon>Chlorophyta</taxon>
        <taxon>core chlorophytes</taxon>
        <taxon>Chlorophyceae</taxon>
        <taxon>CS clade</taxon>
        <taxon>Chlamydomonadales</taxon>
        <taxon>Dunaliellaceae</taxon>
        <taxon>Dunaliella</taxon>
    </lineage>
</organism>
<dbReference type="EMBL" id="HBIP01035022">
    <property type="protein sequence ID" value="CAE0506265.1"/>
    <property type="molecule type" value="Transcribed_RNA"/>
</dbReference>
<evidence type="ECO:0000256" key="2">
    <source>
        <dbReference type="ARBA" id="ARBA00023043"/>
    </source>
</evidence>
<dbReference type="EMBL" id="HBIP01035037">
    <property type="protein sequence ID" value="CAE0506276.1"/>
    <property type="molecule type" value="Transcribed_RNA"/>
</dbReference>
<dbReference type="SUPFAM" id="SSF48403">
    <property type="entry name" value="Ankyrin repeat"/>
    <property type="match status" value="1"/>
</dbReference>
<dbReference type="EMBL" id="HBIP01035041">
    <property type="protein sequence ID" value="CAE0506278.1"/>
    <property type="molecule type" value="Transcribed_RNA"/>
</dbReference>
<dbReference type="EMBL" id="HBIP01035031">
    <property type="protein sequence ID" value="CAE0506271.1"/>
    <property type="molecule type" value="Transcribed_RNA"/>
</dbReference>
<dbReference type="EMBL" id="HBIP01035025">
    <property type="protein sequence ID" value="CAE0506267.1"/>
    <property type="molecule type" value="Transcribed_RNA"/>
</dbReference>
<dbReference type="EMBL" id="HBIP01035026">
    <property type="protein sequence ID" value="CAE0506268.1"/>
    <property type="molecule type" value="Transcribed_RNA"/>
</dbReference>
<dbReference type="GO" id="GO:0085020">
    <property type="term" value="P:protein K6-linked ubiquitination"/>
    <property type="evidence" value="ECO:0007669"/>
    <property type="project" value="TreeGrafter"/>
</dbReference>
<evidence type="ECO:0000313" key="15">
    <source>
        <dbReference type="EMBL" id="CAE0506276.1"/>
    </source>
</evidence>
<dbReference type="Gene3D" id="1.25.40.20">
    <property type="entry name" value="Ankyrin repeat-containing domain"/>
    <property type="match status" value="1"/>
</dbReference>
<feature type="repeat" description="ANK" evidence="3">
    <location>
        <begin position="111"/>
        <end position="143"/>
    </location>
</feature>
<evidence type="ECO:0000313" key="6">
    <source>
        <dbReference type="EMBL" id="CAE0506267.1"/>
    </source>
</evidence>
<feature type="repeat" description="ANK" evidence="3">
    <location>
        <begin position="77"/>
        <end position="109"/>
    </location>
</feature>
<evidence type="ECO:0000313" key="9">
    <source>
        <dbReference type="EMBL" id="CAE0506270.1"/>
    </source>
</evidence>
<evidence type="ECO:0000313" key="17">
    <source>
        <dbReference type="EMBL" id="CAE0506278.1"/>
    </source>
</evidence>
<reference evidence="15" key="1">
    <citation type="submission" date="2021-01" db="EMBL/GenBank/DDBJ databases">
        <authorList>
            <person name="Corre E."/>
            <person name="Pelletier E."/>
            <person name="Niang G."/>
            <person name="Scheremetjew M."/>
            <person name="Finn R."/>
            <person name="Kale V."/>
            <person name="Holt S."/>
            <person name="Cochrane G."/>
            <person name="Meng A."/>
            <person name="Brown T."/>
            <person name="Cohen L."/>
        </authorList>
    </citation>
    <scope>NUCLEOTIDE SEQUENCE</scope>
    <source>
        <strain evidence="15">CCMP1320</strain>
    </source>
</reference>
<evidence type="ECO:0000313" key="16">
    <source>
        <dbReference type="EMBL" id="CAE0506277.1"/>
    </source>
</evidence>
<dbReference type="PANTHER" id="PTHR24171">
    <property type="entry name" value="ANKYRIN REPEAT DOMAIN-CONTAINING PROTEIN 39-RELATED"/>
    <property type="match status" value="1"/>
</dbReference>
<dbReference type="EMBL" id="HBIP01035035">
    <property type="protein sequence ID" value="CAE0506274.1"/>
    <property type="molecule type" value="Transcribed_RNA"/>
</dbReference>
<evidence type="ECO:0000313" key="11">
    <source>
        <dbReference type="EMBL" id="CAE0506272.1"/>
    </source>
</evidence>
<evidence type="ECO:0000256" key="3">
    <source>
        <dbReference type="PROSITE-ProRule" id="PRU00023"/>
    </source>
</evidence>
<dbReference type="EMBL" id="HBIP01035028">
    <property type="protein sequence ID" value="CAE0506269.1"/>
    <property type="molecule type" value="Transcribed_RNA"/>
</dbReference>
<sequence>MFGGGNKGWQTLCLHGPGGGCDCLLQTKRPKVEESLDELSFQRSACSAAQQGNVAKLQKILNKNPEAVHSDGAQDTTGYSPLHYAARAGHLEAVRILIASGANVNAATRAGRATPLMRAAHMGHSDVVRELISAGADGMLQDADHECAFHKAAAQGHTEVCNILAGSFPGCLDLRDKHGRKANEKGTRA</sequence>
<dbReference type="Pfam" id="PF12796">
    <property type="entry name" value="Ank_2"/>
    <property type="match status" value="1"/>
</dbReference>
<dbReference type="EMBL" id="HBIP01035044">
    <property type="protein sequence ID" value="CAE0506279.1"/>
    <property type="molecule type" value="Transcribed_RNA"/>
</dbReference>
<accession>A0A6S8PN07</accession>
<evidence type="ECO:0000313" key="4">
    <source>
        <dbReference type="EMBL" id="CAE0506265.1"/>
    </source>
</evidence>
<gene>
    <name evidence="4" type="ORF">DTER00134_LOCUS21338</name>
    <name evidence="5" type="ORF">DTER00134_LOCUS21339</name>
    <name evidence="6" type="ORF">DTER00134_LOCUS21340</name>
    <name evidence="7" type="ORF">DTER00134_LOCUS21341</name>
    <name evidence="8" type="ORF">DTER00134_LOCUS21342</name>
    <name evidence="9" type="ORF">DTER00134_LOCUS21343</name>
    <name evidence="10" type="ORF">DTER00134_LOCUS21344</name>
    <name evidence="11" type="ORF">DTER00134_LOCUS21345</name>
    <name evidence="12" type="ORF">DTER00134_LOCUS21346</name>
    <name evidence="13" type="ORF">DTER00134_LOCUS21347</name>
    <name evidence="14" type="ORF">DTER00134_LOCUS21348</name>
    <name evidence="15" type="ORF">DTER00134_LOCUS21349</name>
    <name evidence="16" type="ORF">DTER00134_LOCUS21350</name>
    <name evidence="17" type="ORF">DTER00134_LOCUS21351</name>
    <name evidence="18" type="ORF">DTER00134_LOCUS21352</name>
</gene>
<evidence type="ECO:0000313" key="14">
    <source>
        <dbReference type="EMBL" id="CAE0506275.1"/>
    </source>
</evidence>
<evidence type="ECO:0000313" key="10">
    <source>
        <dbReference type="EMBL" id="CAE0506271.1"/>
    </source>
</evidence>
<dbReference type="PROSITE" id="PS50297">
    <property type="entry name" value="ANK_REP_REGION"/>
    <property type="match status" value="2"/>
</dbReference>
<dbReference type="PRINTS" id="PR01415">
    <property type="entry name" value="ANKYRIN"/>
</dbReference>
<evidence type="ECO:0000313" key="8">
    <source>
        <dbReference type="EMBL" id="CAE0506269.1"/>
    </source>
</evidence>
<protein>
    <submittedName>
        <fullName evidence="15">Uncharacterized protein</fullName>
    </submittedName>
</protein>
<dbReference type="AlphaFoldDB" id="A0A6S8PN07"/>
<dbReference type="InterPro" id="IPR036770">
    <property type="entry name" value="Ankyrin_rpt-contain_sf"/>
</dbReference>
<dbReference type="SMART" id="SM00248">
    <property type="entry name" value="ANK"/>
    <property type="match status" value="3"/>
</dbReference>
<proteinExistence type="predicted"/>
<evidence type="ECO:0000313" key="18">
    <source>
        <dbReference type="EMBL" id="CAE0506279.1"/>
    </source>
</evidence>
<evidence type="ECO:0000313" key="5">
    <source>
        <dbReference type="EMBL" id="CAE0506266.1"/>
    </source>
</evidence>
<keyword evidence="1" id="KW-0677">Repeat</keyword>
<evidence type="ECO:0000313" key="12">
    <source>
        <dbReference type="EMBL" id="CAE0506273.1"/>
    </source>
</evidence>
<dbReference type="EMBL" id="HBIP01035023">
    <property type="protein sequence ID" value="CAE0506266.1"/>
    <property type="molecule type" value="Transcribed_RNA"/>
</dbReference>
<dbReference type="PROSITE" id="PS50088">
    <property type="entry name" value="ANK_REPEAT"/>
    <property type="match status" value="2"/>
</dbReference>
<evidence type="ECO:0000313" key="13">
    <source>
        <dbReference type="EMBL" id="CAE0506274.1"/>
    </source>
</evidence>
<dbReference type="EMBL" id="HBIP01035030">
    <property type="protein sequence ID" value="CAE0506270.1"/>
    <property type="molecule type" value="Transcribed_RNA"/>
</dbReference>
<dbReference type="EMBL" id="HBIP01035034">
    <property type="protein sequence ID" value="CAE0506273.1"/>
    <property type="molecule type" value="Transcribed_RNA"/>
</dbReference>
<dbReference type="EMBL" id="HBIP01035039">
    <property type="protein sequence ID" value="CAE0506277.1"/>
    <property type="molecule type" value="Transcribed_RNA"/>
</dbReference>
<dbReference type="GO" id="GO:0004842">
    <property type="term" value="F:ubiquitin-protein transferase activity"/>
    <property type="evidence" value="ECO:0007669"/>
    <property type="project" value="TreeGrafter"/>
</dbReference>
<dbReference type="InterPro" id="IPR002110">
    <property type="entry name" value="Ankyrin_rpt"/>
</dbReference>
<dbReference type="EMBL" id="HBIP01035036">
    <property type="protein sequence ID" value="CAE0506275.1"/>
    <property type="molecule type" value="Transcribed_RNA"/>
</dbReference>
<evidence type="ECO:0000256" key="1">
    <source>
        <dbReference type="ARBA" id="ARBA00022737"/>
    </source>
</evidence>